<keyword evidence="2" id="KW-1185">Reference proteome</keyword>
<reference evidence="1 2" key="1">
    <citation type="journal article" date="2015" name="Biotechnol. Biofuels">
        <title>Enhanced degradation of softwood versus hardwood by the white-rot fungus Pycnoporus coccineus.</title>
        <authorList>
            <person name="Couturier M."/>
            <person name="Navarro D."/>
            <person name="Chevret D."/>
            <person name="Henrissat B."/>
            <person name="Piumi F."/>
            <person name="Ruiz-Duenas F.J."/>
            <person name="Martinez A.T."/>
            <person name="Grigoriev I.V."/>
            <person name="Riley R."/>
            <person name="Lipzen A."/>
            <person name="Berrin J.G."/>
            <person name="Master E.R."/>
            <person name="Rosso M.N."/>
        </authorList>
    </citation>
    <scope>NUCLEOTIDE SEQUENCE [LARGE SCALE GENOMIC DNA]</scope>
    <source>
        <strain evidence="1 2">BRFM310</strain>
    </source>
</reference>
<accession>A0A1Y2I8U3</accession>
<evidence type="ECO:0000313" key="1">
    <source>
        <dbReference type="EMBL" id="OSC96321.1"/>
    </source>
</evidence>
<dbReference type="Proteomes" id="UP000193067">
    <property type="component" value="Unassembled WGS sequence"/>
</dbReference>
<protein>
    <submittedName>
        <fullName evidence="1">Uncharacterized protein</fullName>
    </submittedName>
</protein>
<dbReference type="EMBL" id="KZ084190">
    <property type="protein sequence ID" value="OSC96321.1"/>
    <property type="molecule type" value="Genomic_DNA"/>
</dbReference>
<dbReference type="AlphaFoldDB" id="A0A1Y2I8U3"/>
<gene>
    <name evidence="1" type="ORF">PYCCODRAFT_1441144</name>
</gene>
<organism evidence="1 2">
    <name type="scientific">Trametes coccinea (strain BRFM310)</name>
    <name type="common">Pycnoporus coccineus</name>
    <dbReference type="NCBI Taxonomy" id="1353009"/>
    <lineage>
        <taxon>Eukaryota</taxon>
        <taxon>Fungi</taxon>
        <taxon>Dikarya</taxon>
        <taxon>Basidiomycota</taxon>
        <taxon>Agaricomycotina</taxon>
        <taxon>Agaricomycetes</taxon>
        <taxon>Polyporales</taxon>
        <taxon>Polyporaceae</taxon>
        <taxon>Trametes</taxon>
    </lineage>
</organism>
<proteinExistence type="predicted"/>
<name>A0A1Y2I8U3_TRAC3</name>
<sequence>MPSYVEALRQQPRWAEGPWVHLCIAERCAVRIGPVRQTYLIAFALSDQLSK</sequence>
<evidence type="ECO:0000313" key="2">
    <source>
        <dbReference type="Proteomes" id="UP000193067"/>
    </source>
</evidence>